<keyword evidence="5" id="KW-1185">Reference proteome</keyword>
<dbReference type="GO" id="GO:0004190">
    <property type="term" value="F:aspartic-type endopeptidase activity"/>
    <property type="evidence" value="ECO:0007669"/>
    <property type="project" value="InterPro"/>
</dbReference>
<reference evidence="4 5" key="1">
    <citation type="journal article" date="2023" name="Elife">
        <title>Identification of key yeast species and microbe-microbe interactions impacting larval growth of Drosophila in the wild.</title>
        <authorList>
            <person name="Mure A."/>
            <person name="Sugiura Y."/>
            <person name="Maeda R."/>
            <person name="Honda K."/>
            <person name="Sakurai N."/>
            <person name="Takahashi Y."/>
            <person name="Watada M."/>
            <person name="Katoh T."/>
            <person name="Gotoh A."/>
            <person name="Gotoh Y."/>
            <person name="Taniguchi I."/>
            <person name="Nakamura K."/>
            <person name="Hayashi T."/>
            <person name="Katayama T."/>
            <person name="Uemura T."/>
            <person name="Hattori Y."/>
        </authorList>
    </citation>
    <scope>NUCLEOTIDE SEQUENCE [LARGE SCALE GENOMIC DNA]</scope>
    <source>
        <strain evidence="4 5">SC-9</strain>
    </source>
</reference>
<dbReference type="SUPFAM" id="SSF50630">
    <property type="entry name" value="Acid proteases"/>
    <property type="match status" value="1"/>
</dbReference>
<dbReference type="PRINTS" id="PR00792">
    <property type="entry name" value="PEPSIN"/>
</dbReference>
<dbReference type="EMBL" id="BTFZ01000001">
    <property type="protein sequence ID" value="GMM33220.1"/>
    <property type="molecule type" value="Genomic_DNA"/>
</dbReference>
<feature type="domain" description="Peptidase A1" evidence="3">
    <location>
        <begin position="81"/>
        <end position="405"/>
    </location>
</feature>
<accession>A0AAV5QE44</accession>
<dbReference type="Proteomes" id="UP001360560">
    <property type="component" value="Unassembled WGS sequence"/>
</dbReference>
<dbReference type="InterPro" id="IPR033121">
    <property type="entry name" value="PEPTIDASE_A1"/>
</dbReference>
<organism evidence="4 5">
    <name type="scientific">Saccharomycopsis crataegensis</name>
    <dbReference type="NCBI Taxonomy" id="43959"/>
    <lineage>
        <taxon>Eukaryota</taxon>
        <taxon>Fungi</taxon>
        <taxon>Dikarya</taxon>
        <taxon>Ascomycota</taxon>
        <taxon>Saccharomycotina</taxon>
        <taxon>Saccharomycetes</taxon>
        <taxon>Saccharomycopsidaceae</taxon>
        <taxon>Saccharomycopsis</taxon>
    </lineage>
</organism>
<dbReference type="AlphaFoldDB" id="A0AAV5QE44"/>
<dbReference type="GO" id="GO:0006508">
    <property type="term" value="P:proteolysis"/>
    <property type="evidence" value="ECO:0007669"/>
    <property type="project" value="InterPro"/>
</dbReference>
<gene>
    <name evidence="4" type="ORF">DASC09_005450</name>
</gene>
<evidence type="ECO:0000313" key="5">
    <source>
        <dbReference type="Proteomes" id="UP001360560"/>
    </source>
</evidence>
<dbReference type="PANTHER" id="PTHR47966">
    <property type="entry name" value="BETA-SITE APP-CLEAVING ENZYME, ISOFORM A-RELATED"/>
    <property type="match status" value="1"/>
</dbReference>
<evidence type="ECO:0000259" key="3">
    <source>
        <dbReference type="PROSITE" id="PS51767"/>
    </source>
</evidence>
<evidence type="ECO:0000256" key="1">
    <source>
        <dbReference type="ARBA" id="ARBA00007447"/>
    </source>
</evidence>
<evidence type="ECO:0000313" key="4">
    <source>
        <dbReference type="EMBL" id="GMM33220.1"/>
    </source>
</evidence>
<protein>
    <recommendedName>
        <fullName evidence="3">Peptidase A1 domain-containing protein</fullName>
    </recommendedName>
</protein>
<dbReference type="GeneID" id="90071199"/>
<dbReference type="Pfam" id="PF00026">
    <property type="entry name" value="Asp"/>
    <property type="match status" value="1"/>
</dbReference>
<dbReference type="InterPro" id="IPR021109">
    <property type="entry name" value="Peptidase_aspartic_dom_sf"/>
</dbReference>
<evidence type="ECO:0000256" key="2">
    <source>
        <dbReference type="SAM" id="SignalP"/>
    </source>
</evidence>
<comment type="caution">
    <text evidence="4">The sequence shown here is derived from an EMBL/GenBank/DDBJ whole genome shotgun (WGS) entry which is preliminary data.</text>
</comment>
<dbReference type="Gene3D" id="2.40.70.10">
    <property type="entry name" value="Acid Proteases"/>
    <property type="match status" value="2"/>
</dbReference>
<name>A0AAV5QE44_9ASCO</name>
<feature type="signal peptide" evidence="2">
    <location>
        <begin position="1"/>
        <end position="21"/>
    </location>
</feature>
<dbReference type="RefSeq" id="XP_064850220.1">
    <property type="nucleotide sequence ID" value="XM_064994148.1"/>
</dbReference>
<sequence length="420" mass="46083">MLFSNQILLAVVSTLLANVIAMPLPAVHGVQVSNRTELTIEQTMSYQPVDFTTMVHKRSSSDDGTNVGYIQVPLFQSGNYFLAEAKVGSHGRKMPLILDTDSGDVVIRSSTSFIPKLTKFNTKYSKSLVKVPGKFDTKLTKDELSATGSWGYDTFQIMDNNGTFHLVDSTMLALATESDLEYSVLGMGPQSSESSQSLGASSFSYTNLLNIMKSNSLIEKSSYSIFLESKSDTSGGEMIIGGIDKTKFAGDSLTYLPLTHRSGLGEYGSSMYFDLDGIRFNNTQLTGQKYPAKITSANKRIAVPKAVFENIGNKYGTYDPFYDSYVIACDATGPDFEFIFGGNTTITVPFNNVVINATPLVTNKNYETCVFGLEQSTSDYFELGSAFLQSAYVHFQMDNNEIGVAQSQFNQQQHTDIVIQ</sequence>
<comment type="similarity">
    <text evidence="1">Belongs to the peptidase A1 family.</text>
</comment>
<dbReference type="PROSITE" id="PS51767">
    <property type="entry name" value="PEPTIDASE_A1"/>
    <property type="match status" value="1"/>
</dbReference>
<feature type="chain" id="PRO_5043540228" description="Peptidase A1 domain-containing protein" evidence="2">
    <location>
        <begin position="22"/>
        <end position="420"/>
    </location>
</feature>
<keyword evidence="2" id="KW-0732">Signal</keyword>
<dbReference type="PANTHER" id="PTHR47966:SF65">
    <property type="entry name" value="ASPARTIC-TYPE ENDOPEPTIDASE"/>
    <property type="match status" value="1"/>
</dbReference>
<proteinExistence type="inferred from homology"/>
<dbReference type="InterPro" id="IPR001461">
    <property type="entry name" value="Aspartic_peptidase_A1"/>
</dbReference>